<feature type="transmembrane region" description="Helical" evidence="5">
    <location>
        <begin position="172"/>
        <end position="191"/>
    </location>
</feature>
<dbReference type="InterPro" id="IPR004710">
    <property type="entry name" value="Bilac:Na_transpt"/>
</dbReference>
<reference evidence="6 7" key="1">
    <citation type="submission" date="2021-05" db="EMBL/GenBank/DDBJ databases">
        <title>Comparative genomic studies on the polysaccharide-degrading batcterial strains of the Flammeovirga genus.</title>
        <authorList>
            <person name="Zewei F."/>
            <person name="Zheng Z."/>
            <person name="Yu L."/>
            <person name="Ruyue G."/>
            <person name="Yanhong M."/>
            <person name="Yuanyuan C."/>
            <person name="Jingyan G."/>
            <person name="Wenjun H."/>
        </authorList>
    </citation>
    <scope>NUCLEOTIDE SEQUENCE [LARGE SCALE GENOMIC DNA]</scope>
    <source>
        <strain evidence="6 7">NBRC:100898</strain>
    </source>
</reference>
<feature type="transmembrane region" description="Helical" evidence="5">
    <location>
        <begin position="228"/>
        <end position="251"/>
    </location>
</feature>
<dbReference type="Gene3D" id="1.20.1530.20">
    <property type="match status" value="1"/>
</dbReference>
<protein>
    <submittedName>
        <fullName evidence="6">Bile acid:sodium symporter family protein</fullName>
    </submittedName>
</protein>
<proteinExistence type="predicted"/>
<feature type="transmembrane region" description="Helical" evidence="5">
    <location>
        <begin position="12"/>
        <end position="33"/>
    </location>
</feature>
<dbReference type="Proteomes" id="UP000678679">
    <property type="component" value="Chromosome 1"/>
</dbReference>
<dbReference type="PANTHER" id="PTHR10361:SF28">
    <property type="entry name" value="P3 PROTEIN-RELATED"/>
    <property type="match status" value="1"/>
</dbReference>
<dbReference type="InterPro" id="IPR002657">
    <property type="entry name" value="BilAc:Na_symport/Acr3"/>
</dbReference>
<dbReference type="InterPro" id="IPR038770">
    <property type="entry name" value="Na+/solute_symporter_sf"/>
</dbReference>
<sequence>MAVGTKQSKRFGGFSFSFWILSGVIASLAYPQYFTNIGEFNTKRLIVPLIQIIMFGMGSQMSLKDFSGVLKMPKGVIIGVVCQFTIMPIVGFSLAYLFQFPSEVAAGIILIGSSPSGLASNVMAFISKANLALSVTLTAFATLLSPIMTPLMMKIFASEMVVIDFVNMMADIFNMVILPICAGLIFNLIAFDHKDFKSKIYQLIAYIGIVLLKVFLNTFHSDHQLHDFLYGTLLDTLIFVIAPILLALVFVRIWGERKDIINNALTNVSLIGIAVIIIVIIAAGREHLMNVGFFLILACFLHNTLGYVLGYSMSKLLRLNEKDCRTIAFEVGMQNGGLASGLAHQMGKLATLGLAPAVFGSIMNITGSTLASWWKSR</sequence>
<evidence type="ECO:0000256" key="4">
    <source>
        <dbReference type="ARBA" id="ARBA00023136"/>
    </source>
</evidence>
<dbReference type="Pfam" id="PF01758">
    <property type="entry name" value="SBF"/>
    <property type="match status" value="1"/>
</dbReference>
<keyword evidence="4 5" id="KW-0472">Membrane</keyword>
<dbReference type="AlphaFoldDB" id="A0AAX1N8Z5"/>
<keyword evidence="3 5" id="KW-1133">Transmembrane helix</keyword>
<evidence type="ECO:0000313" key="7">
    <source>
        <dbReference type="Proteomes" id="UP000678679"/>
    </source>
</evidence>
<keyword evidence="2 5" id="KW-0812">Transmembrane</keyword>
<dbReference type="PANTHER" id="PTHR10361">
    <property type="entry name" value="SODIUM-BILE ACID COTRANSPORTER"/>
    <property type="match status" value="1"/>
</dbReference>
<feature type="transmembrane region" description="Helical" evidence="5">
    <location>
        <begin position="75"/>
        <end position="98"/>
    </location>
</feature>
<feature type="transmembrane region" description="Helical" evidence="5">
    <location>
        <begin position="263"/>
        <end position="283"/>
    </location>
</feature>
<name>A0AAX1N8Z5_9BACT</name>
<feature type="transmembrane region" description="Helical" evidence="5">
    <location>
        <begin position="349"/>
        <end position="374"/>
    </location>
</feature>
<feature type="transmembrane region" description="Helical" evidence="5">
    <location>
        <begin position="289"/>
        <end position="309"/>
    </location>
</feature>
<organism evidence="6 7">
    <name type="scientific">Flammeovirga yaeyamensis</name>
    <dbReference type="NCBI Taxonomy" id="367791"/>
    <lineage>
        <taxon>Bacteria</taxon>
        <taxon>Pseudomonadati</taxon>
        <taxon>Bacteroidota</taxon>
        <taxon>Cytophagia</taxon>
        <taxon>Cytophagales</taxon>
        <taxon>Flammeovirgaceae</taxon>
        <taxon>Flammeovirga</taxon>
    </lineage>
</organism>
<dbReference type="GO" id="GO:0016020">
    <property type="term" value="C:membrane"/>
    <property type="evidence" value="ECO:0007669"/>
    <property type="project" value="UniProtKB-SubCell"/>
</dbReference>
<feature type="transmembrane region" description="Helical" evidence="5">
    <location>
        <begin position="131"/>
        <end position="152"/>
    </location>
</feature>
<feature type="transmembrane region" description="Helical" evidence="5">
    <location>
        <begin position="45"/>
        <end position="63"/>
    </location>
</feature>
<accession>A0AAX1N8Z5</accession>
<dbReference type="KEGG" id="fya:KMW28_04355"/>
<evidence type="ECO:0000256" key="1">
    <source>
        <dbReference type="ARBA" id="ARBA00004141"/>
    </source>
</evidence>
<evidence type="ECO:0000256" key="5">
    <source>
        <dbReference type="SAM" id="Phobius"/>
    </source>
</evidence>
<gene>
    <name evidence="6" type="ORF">KMW28_04355</name>
</gene>
<keyword evidence="7" id="KW-1185">Reference proteome</keyword>
<feature type="transmembrane region" description="Helical" evidence="5">
    <location>
        <begin position="200"/>
        <end position="216"/>
    </location>
</feature>
<comment type="subcellular location">
    <subcellularLocation>
        <location evidence="1">Membrane</location>
        <topology evidence="1">Multi-pass membrane protein</topology>
    </subcellularLocation>
</comment>
<evidence type="ECO:0000313" key="6">
    <source>
        <dbReference type="EMBL" id="QWG03942.1"/>
    </source>
</evidence>
<feature type="transmembrane region" description="Helical" evidence="5">
    <location>
        <begin position="104"/>
        <end position="124"/>
    </location>
</feature>
<evidence type="ECO:0000256" key="3">
    <source>
        <dbReference type="ARBA" id="ARBA00022989"/>
    </source>
</evidence>
<evidence type="ECO:0000256" key="2">
    <source>
        <dbReference type="ARBA" id="ARBA00022692"/>
    </source>
</evidence>
<dbReference type="EMBL" id="CP076132">
    <property type="protein sequence ID" value="QWG03942.1"/>
    <property type="molecule type" value="Genomic_DNA"/>
</dbReference>